<dbReference type="PANTHER" id="PTHR34117">
    <property type="entry name" value="STYLE CELL-CYCLE INHIBITOR 1"/>
    <property type="match status" value="1"/>
</dbReference>
<accession>A0A7S1IN72</accession>
<feature type="region of interest" description="Disordered" evidence="1">
    <location>
        <begin position="223"/>
        <end position="297"/>
    </location>
</feature>
<dbReference type="AlphaFoldDB" id="A0A7S1IN72"/>
<reference evidence="2" key="1">
    <citation type="submission" date="2021-01" db="EMBL/GenBank/DDBJ databases">
        <authorList>
            <person name="Corre E."/>
            <person name="Pelletier E."/>
            <person name="Niang G."/>
            <person name="Scheremetjew M."/>
            <person name="Finn R."/>
            <person name="Kale V."/>
            <person name="Holt S."/>
            <person name="Cochrane G."/>
            <person name="Meng A."/>
            <person name="Brown T."/>
            <person name="Cohen L."/>
        </authorList>
    </citation>
    <scope>NUCLEOTIDE SEQUENCE</scope>
    <source>
        <strain evidence="2">NIES-381</strain>
    </source>
</reference>
<feature type="compositionally biased region" description="Basic and acidic residues" evidence="1">
    <location>
        <begin position="225"/>
        <end position="297"/>
    </location>
</feature>
<evidence type="ECO:0000256" key="1">
    <source>
        <dbReference type="SAM" id="MobiDB-lite"/>
    </source>
</evidence>
<feature type="compositionally biased region" description="Basic residues" evidence="1">
    <location>
        <begin position="46"/>
        <end position="72"/>
    </location>
</feature>
<evidence type="ECO:0000313" key="2">
    <source>
        <dbReference type="EMBL" id="CAD9017449.1"/>
    </source>
</evidence>
<sequence>MTSTFAFSCLCLADPMGKKRRRSKSEESEEDSTDSSSESSEDERVRKRVKKEKKGKKDKKDKKDKKGKKKKNKEKEKEKREKKEKRSKEDERFFKEQAKREKMEGKELLAHMERDRELIQLRENMSSKPRAQQPPSYLTMQDYYIKNTELMTFCAERTGRCLQDLEPAECKKEFFKFAKMWNQNKLPPKFYAGISSTNMEPAARTRYKWSFVDKLDPMELASARDTVDTDTNEKNFYDQPREFRARREGAEETPRDRERRERNEMYERQREEEDPFEQRRRWESQAKEKQSAPREYH</sequence>
<dbReference type="InterPro" id="IPR044688">
    <property type="entry name" value="SCI-1-like"/>
</dbReference>
<feature type="compositionally biased region" description="Basic and acidic residues" evidence="1">
    <location>
        <begin position="73"/>
        <end position="99"/>
    </location>
</feature>
<name>A0A7S1IN72_9EUGL</name>
<protein>
    <submittedName>
        <fullName evidence="2">Uncharacterized protein</fullName>
    </submittedName>
</protein>
<proteinExistence type="predicted"/>
<feature type="region of interest" description="Disordered" evidence="1">
    <location>
        <begin position="1"/>
        <end position="99"/>
    </location>
</feature>
<gene>
    <name evidence="2" type="ORF">EGYM00392_LOCUS28559</name>
</gene>
<dbReference type="PANTHER" id="PTHR34117:SF1">
    <property type="entry name" value="STYLE CELL-CYCLE INHIBITOR 1"/>
    <property type="match status" value="1"/>
</dbReference>
<organism evidence="2">
    <name type="scientific">Eutreptiella gymnastica</name>
    <dbReference type="NCBI Taxonomy" id="73025"/>
    <lineage>
        <taxon>Eukaryota</taxon>
        <taxon>Discoba</taxon>
        <taxon>Euglenozoa</taxon>
        <taxon>Euglenida</taxon>
        <taxon>Spirocuta</taxon>
        <taxon>Euglenophyceae</taxon>
        <taxon>Eutreptiales</taxon>
        <taxon>Eutreptiaceae</taxon>
        <taxon>Eutreptiella</taxon>
    </lineage>
</organism>
<dbReference type="EMBL" id="HBGA01076414">
    <property type="protein sequence ID" value="CAD9017449.1"/>
    <property type="molecule type" value="Transcribed_RNA"/>
</dbReference>